<protein>
    <submittedName>
        <fullName evidence="1">Uncharacterized protein</fullName>
    </submittedName>
</protein>
<evidence type="ECO:0000313" key="2">
    <source>
        <dbReference type="Proteomes" id="UP000188627"/>
    </source>
</evidence>
<reference evidence="2" key="1">
    <citation type="submission" date="2017-01" db="EMBL/GenBank/DDBJ databases">
        <title>Draft genome of the species Salinivibrio sharmensis.</title>
        <authorList>
            <person name="Lopez-Hermoso C."/>
            <person name="De La Haba R."/>
            <person name="Sanchez-Porro C."/>
            <person name="Ventosa A."/>
        </authorList>
    </citation>
    <scope>NUCLEOTIDE SEQUENCE [LARGE SCALE GENOMIC DNA]</scope>
    <source>
        <strain evidence="2">CBH463</strain>
    </source>
</reference>
<gene>
    <name evidence="1" type="ORF">BZG74_13750</name>
</gene>
<organism evidence="1 2">
    <name type="scientific">Salinivibrio sharmensis</name>
    <dbReference type="NCBI Taxonomy" id="390883"/>
    <lineage>
        <taxon>Bacteria</taxon>
        <taxon>Pseudomonadati</taxon>
        <taxon>Pseudomonadota</taxon>
        <taxon>Gammaproteobacteria</taxon>
        <taxon>Vibrionales</taxon>
        <taxon>Vibrionaceae</taxon>
        <taxon>Salinivibrio</taxon>
    </lineage>
</organism>
<name>A0ABX3KAJ4_9GAMM</name>
<comment type="caution">
    <text evidence="1">The sequence shown here is derived from an EMBL/GenBank/DDBJ whole genome shotgun (WGS) entry which is preliminary data.</text>
</comment>
<dbReference type="EMBL" id="MUFC01000019">
    <property type="protein sequence ID" value="OOE85800.1"/>
    <property type="molecule type" value="Genomic_DNA"/>
</dbReference>
<dbReference type="Proteomes" id="UP000188627">
    <property type="component" value="Unassembled WGS sequence"/>
</dbReference>
<keyword evidence="2" id="KW-1185">Reference proteome</keyword>
<evidence type="ECO:0000313" key="1">
    <source>
        <dbReference type="EMBL" id="OOE85800.1"/>
    </source>
</evidence>
<sequence length="295" mass="34746">MSEIEEELLLAFKLSRVITYDVLDRCAFPYRDVVKEKLSNEKEKIRENGHEYFYLGRELSDLDWQTILSIIDNDDRVFRFLSVLPKEGVNRLYETLLKHESNVNHYVSVILQVMIDLNLSETPLFLVNRLMRQGFNLEKRVLVKAIKIYLVFGKFEQAKLCYNVFFGNNNPDSSSYGEIVLYHIVRRLEHGETLSADLFFEKYQLDKIDIDDEEAVDLLTSTAQELFLLSRFDDCQHLLKNLLPLCQRRKRWISLYYGYFLNILCAAMSDSHETALGRYELYTLLPYQGEIANVF</sequence>
<accession>A0ABX3KAJ4</accession>
<proteinExistence type="predicted"/>
<dbReference type="RefSeq" id="WP_077773113.1">
    <property type="nucleotide sequence ID" value="NZ_MUFC01000019.1"/>
</dbReference>